<comment type="similarity">
    <text evidence="1">Belongs to the UPF0161 family.</text>
</comment>
<dbReference type="OrthoDB" id="9801753at2"/>
<dbReference type="InterPro" id="IPR002696">
    <property type="entry name" value="Membr_insert_effic_factor_YidD"/>
</dbReference>
<dbReference type="Proteomes" id="UP000199256">
    <property type="component" value="Unassembled WGS sequence"/>
</dbReference>
<dbReference type="HAMAP" id="MF_00386">
    <property type="entry name" value="UPF0161_YidD"/>
    <property type="match status" value="1"/>
</dbReference>
<reference evidence="3" key="1">
    <citation type="submission" date="2016-10" db="EMBL/GenBank/DDBJ databases">
        <authorList>
            <person name="Varghese N."/>
            <person name="Submissions S."/>
        </authorList>
    </citation>
    <scope>NUCLEOTIDE SEQUENCE [LARGE SCALE GENOMIC DNA]</scope>
    <source>
        <strain evidence="3">DSM 241</strain>
    </source>
</reference>
<evidence type="ECO:0000313" key="2">
    <source>
        <dbReference type="EMBL" id="SEL44177.1"/>
    </source>
</evidence>
<keyword evidence="3" id="KW-1185">Reference proteome</keyword>
<evidence type="ECO:0000256" key="1">
    <source>
        <dbReference type="HAMAP-Rule" id="MF_00386"/>
    </source>
</evidence>
<keyword evidence="1" id="KW-1003">Cell membrane</keyword>
<organism evidence="2 3">
    <name type="scientific">Ectothiorhodospira marina</name>
    <dbReference type="NCBI Taxonomy" id="1396821"/>
    <lineage>
        <taxon>Bacteria</taxon>
        <taxon>Pseudomonadati</taxon>
        <taxon>Pseudomonadota</taxon>
        <taxon>Gammaproteobacteria</taxon>
        <taxon>Chromatiales</taxon>
        <taxon>Ectothiorhodospiraceae</taxon>
        <taxon>Ectothiorhodospira</taxon>
    </lineage>
</organism>
<name>A0A1H7QA58_9GAMM</name>
<dbReference type="STRING" id="1396821.SAMN05444515_11663"/>
<dbReference type="AlphaFoldDB" id="A0A1H7QA58"/>
<accession>A0A1H7QA58</accession>
<dbReference type="EMBL" id="FOAA01000016">
    <property type="protein sequence ID" value="SEL44177.1"/>
    <property type="molecule type" value="Genomic_DNA"/>
</dbReference>
<dbReference type="PANTHER" id="PTHR33383">
    <property type="entry name" value="MEMBRANE PROTEIN INSERTION EFFICIENCY FACTOR-RELATED"/>
    <property type="match status" value="1"/>
</dbReference>
<evidence type="ECO:0000313" key="3">
    <source>
        <dbReference type="Proteomes" id="UP000199256"/>
    </source>
</evidence>
<gene>
    <name evidence="2" type="ORF">SAMN05444515_11663</name>
</gene>
<dbReference type="NCBIfam" id="TIGR00278">
    <property type="entry name" value="membrane protein insertion efficiency factor YidD"/>
    <property type="match status" value="1"/>
</dbReference>
<sequence length="83" mass="9571">MRKILVFLIQVYRYTLSPFVGQHCRFLPTCSCYGIEAIERHGALYGSWLTIKRLGRCHPWCEGGYDPVPDPAHGHHRPPRNHG</sequence>
<keyword evidence="1" id="KW-0472">Membrane</keyword>
<proteinExistence type="inferred from homology"/>
<comment type="function">
    <text evidence="1">Could be involved in insertion of integral membrane proteins into the membrane.</text>
</comment>
<dbReference type="SMART" id="SM01234">
    <property type="entry name" value="Haemolytic"/>
    <property type="match status" value="1"/>
</dbReference>
<dbReference type="RefSeq" id="WP_090255005.1">
    <property type="nucleotide sequence ID" value="NZ_FOAA01000016.1"/>
</dbReference>
<dbReference type="Pfam" id="PF01809">
    <property type="entry name" value="YidD"/>
    <property type="match status" value="1"/>
</dbReference>
<comment type="subcellular location">
    <subcellularLocation>
        <location evidence="1">Cell membrane</location>
        <topology evidence="1">Peripheral membrane protein</topology>
        <orientation evidence="1">Cytoplasmic side</orientation>
    </subcellularLocation>
</comment>
<dbReference type="GO" id="GO:0005886">
    <property type="term" value="C:plasma membrane"/>
    <property type="evidence" value="ECO:0007669"/>
    <property type="project" value="UniProtKB-SubCell"/>
</dbReference>
<protein>
    <recommendedName>
        <fullName evidence="1">Putative membrane protein insertion efficiency factor</fullName>
    </recommendedName>
</protein>
<dbReference type="PANTHER" id="PTHR33383:SF1">
    <property type="entry name" value="MEMBRANE PROTEIN INSERTION EFFICIENCY FACTOR-RELATED"/>
    <property type="match status" value="1"/>
</dbReference>